<dbReference type="GO" id="GO:0017168">
    <property type="term" value="F:5-oxoprolinase (ATP-hydrolyzing) activity"/>
    <property type="evidence" value="ECO:0007669"/>
    <property type="project" value="TreeGrafter"/>
</dbReference>
<protein>
    <submittedName>
        <fullName evidence="5">5-oxoprolinase</fullName>
    </submittedName>
</protein>
<name>A0AAW2ZIC0_9EUKA</name>
<evidence type="ECO:0000259" key="3">
    <source>
        <dbReference type="Pfam" id="PF02538"/>
    </source>
</evidence>
<feature type="domain" description="Hydantoinase A/oxoprolinase" evidence="2">
    <location>
        <begin position="235"/>
        <end position="542"/>
    </location>
</feature>
<comment type="similarity">
    <text evidence="1">Belongs to the oxoprolinase family.</text>
</comment>
<dbReference type="PANTHER" id="PTHR11365:SF2">
    <property type="entry name" value="5-OXOPROLINASE"/>
    <property type="match status" value="1"/>
</dbReference>
<evidence type="ECO:0000313" key="5">
    <source>
        <dbReference type="EMBL" id="KAL0488429.1"/>
    </source>
</evidence>
<dbReference type="InterPro" id="IPR002821">
    <property type="entry name" value="Hydantoinase_A"/>
</dbReference>
<keyword evidence="6" id="KW-1185">Reference proteome</keyword>
<dbReference type="Pfam" id="PF01968">
    <property type="entry name" value="Hydantoinase_A"/>
    <property type="match status" value="1"/>
</dbReference>
<sequence>MSNSKFRFSIDRGGTFTDIYAEVPITKHNNNRPNFVMKLLSVDPQNYDDAPREGIRRIISKVLNINIPTAKDIDTSVIEYIRMGTTVATNALLERNGADCALITTNGFRDLLQIGNQSRPKIFDLVIQKPSLLYKQVIEVDERVRLCPAGSKVEGAVAGASGDLVKVLKEPNYEDLAVQLKKLLNEGIQSVAVVLIHAFTFTEHEVKIGQLCKELGFKNVSLSHQIMPMIRAVPRGFTTCVDAYLTPIIRQYVDNFCAGFKNNLQGVNVTFMQSDGGLTPANEFMGCRAVLSGPAGGVVGYATTAYDQQEEYTDSKDKLPVIGFDMGGTSTDVSRYAGMYDHVYETELAGIQIQAPQLDIQTVAAGGGSRLIFNDATGAFQVGPESVGAHPGPVCYRKGGKLAITDANLFLGRLLPEYFPNIFGPNENEPLDVEAVNVAFEELTAHINKYLSDHGSNTLMTPEQVAEGFIQVANETMSRPIRSSTVSKGYDTRDHILSCFGGAGAQHACQIANQLGMSRVVIHRQGGILSAYGLGLAHVVKEVQEPCNKTFSHENISFFHDRLTQLESLATSQLTNHQDQRFDRIESFRYLNMRYHGTDFSIMIHCEAHQDYKNEFEKRYKREYGFTIANRNILVDDIRVRCVGRNDSRATKEILPSTSDRPIQPIAHSNTFFSETGRTLIPVYDLQQLPANYILRGPCIVIYSTTTIVVNPNSAAKITSDGNVTLTFDRSNQKAIGTDLDGIQLTIFSHRFMSIAEQMGRTLQRTSISTNIKERLDFSCAIFGPDGALVANAPHLPVHLGSMSEAVKFQISHLKSDWKSGQVIMSNHPCAGGTHLPDITVITPVFVNDKPVFYVASRGHHADIGGISPGSMPPFSRRLDEEGMAVMSFKLVRSGEFQQDGIEQLLNRSGARNIKDNVADLKAQVAANQKGIYLLQDLIKEYGLDVVHAYMIHVQNHAELAVRQMLKTVFEKRADGDGNFVVLRQEDYMDDGSVIQLKVNVYGDHAEFDFAGTGAMVLGNTNAPKSITVSAILYCLRCMVKQDIPLNEGCLKPIRIKIPKYSLLDIGEESNVGVVGGNVLTSMRVTDVILKAFDACAASQGCMNNFTFGNEKMGYYETIAGGAGAGPTWQGCDSVQTHMTNTRITDVEILEKRYPVLLRQFAVRHGSGGEGKFRGGHGVVREFEFLENLDVGILSERRVFSPFGMNGGGDGAKGENQLISGGLVHNLGGKNAFKVTAGDRVVIKSPGGGAWGSSV</sequence>
<dbReference type="InterPro" id="IPR045079">
    <property type="entry name" value="Oxoprolinase-like"/>
</dbReference>
<evidence type="ECO:0000313" key="6">
    <source>
        <dbReference type="Proteomes" id="UP001431209"/>
    </source>
</evidence>
<accession>A0AAW2ZIC0</accession>
<dbReference type="InterPro" id="IPR003692">
    <property type="entry name" value="Hydantoinase_B"/>
</dbReference>
<dbReference type="Pfam" id="PF02538">
    <property type="entry name" value="Hydantoinase_B"/>
    <property type="match status" value="1"/>
</dbReference>
<feature type="domain" description="Hydantoinase/oxoprolinase N-terminal" evidence="4">
    <location>
        <begin position="7"/>
        <end position="215"/>
    </location>
</feature>
<dbReference type="PANTHER" id="PTHR11365">
    <property type="entry name" value="5-OXOPROLINASE RELATED"/>
    <property type="match status" value="1"/>
</dbReference>
<dbReference type="EMBL" id="JAOPGA020001438">
    <property type="protein sequence ID" value="KAL0488429.1"/>
    <property type="molecule type" value="Genomic_DNA"/>
</dbReference>
<comment type="caution">
    <text evidence="5">The sequence shown here is derived from an EMBL/GenBank/DDBJ whole genome shotgun (WGS) entry which is preliminary data.</text>
</comment>
<evidence type="ECO:0000259" key="2">
    <source>
        <dbReference type="Pfam" id="PF01968"/>
    </source>
</evidence>
<proteinExistence type="inferred from homology"/>
<evidence type="ECO:0000256" key="1">
    <source>
        <dbReference type="ARBA" id="ARBA00010403"/>
    </source>
</evidence>
<dbReference type="Proteomes" id="UP001431209">
    <property type="component" value="Unassembled WGS sequence"/>
</dbReference>
<evidence type="ECO:0000259" key="4">
    <source>
        <dbReference type="Pfam" id="PF05378"/>
    </source>
</evidence>
<dbReference type="InterPro" id="IPR008040">
    <property type="entry name" value="Hydant_A_N"/>
</dbReference>
<dbReference type="AlphaFoldDB" id="A0AAW2ZIC0"/>
<dbReference type="Pfam" id="PF05378">
    <property type="entry name" value="Hydant_A_N"/>
    <property type="match status" value="1"/>
</dbReference>
<feature type="domain" description="Hydantoinase B/oxoprolinase" evidence="3">
    <location>
        <begin position="741"/>
        <end position="1253"/>
    </location>
</feature>
<gene>
    <name evidence="5" type="ORF">AKO1_015588</name>
</gene>
<organism evidence="5 6">
    <name type="scientific">Acrasis kona</name>
    <dbReference type="NCBI Taxonomy" id="1008807"/>
    <lineage>
        <taxon>Eukaryota</taxon>
        <taxon>Discoba</taxon>
        <taxon>Heterolobosea</taxon>
        <taxon>Tetramitia</taxon>
        <taxon>Eutetramitia</taxon>
        <taxon>Acrasidae</taxon>
        <taxon>Acrasis</taxon>
    </lineage>
</organism>
<dbReference type="GO" id="GO:0005829">
    <property type="term" value="C:cytosol"/>
    <property type="evidence" value="ECO:0007669"/>
    <property type="project" value="TreeGrafter"/>
</dbReference>
<dbReference type="GO" id="GO:0006749">
    <property type="term" value="P:glutathione metabolic process"/>
    <property type="evidence" value="ECO:0007669"/>
    <property type="project" value="TreeGrafter"/>
</dbReference>
<reference evidence="5 6" key="1">
    <citation type="submission" date="2024-03" db="EMBL/GenBank/DDBJ databases">
        <title>The Acrasis kona genome and developmental transcriptomes reveal deep origins of eukaryotic multicellular pathways.</title>
        <authorList>
            <person name="Sheikh S."/>
            <person name="Fu C.-J."/>
            <person name="Brown M.W."/>
            <person name="Baldauf S.L."/>
        </authorList>
    </citation>
    <scope>NUCLEOTIDE SEQUENCE [LARGE SCALE GENOMIC DNA]</scope>
    <source>
        <strain evidence="5 6">ATCC MYA-3509</strain>
    </source>
</reference>